<reference evidence="3" key="1">
    <citation type="submission" date="2016-10" db="EMBL/GenBank/DDBJ databases">
        <authorList>
            <person name="Varghese N."/>
            <person name="Submissions S."/>
        </authorList>
    </citation>
    <scope>NUCLEOTIDE SEQUENCE [LARGE SCALE GENOMIC DNA]</scope>
    <source>
        <strain evidence="3">CGMCC 4.3568</strain>
    </source>
</reference>
<gene>
    <name evidence="2" type="ORF">SAMN05216266_103362</name>
</gene>
<name>A0A1I0XNP8_9PSEU</name>
<organism evidence="2 3">
    <name type="scientific">Amycolatopsis marina</name>
    <dbReference type="NCBI Taxonomy" id="490629"/>
    <lineage>
        <taxon>Bacteria</taxon>
        <taxon>Bacillati</taxon>
        <taxon>Actinomycetota</taxon>
        <taxon>Actinomycetes</taxon>
        <taxon>Pseudonocardiales</taxon>
        <taxon>Pseudonocardiaceae</taxon>
        <taxon>Amycolatopsis</taxon>
    </lineage>
</organism>
<dbReference type="Proteomes" id="UP000243799">
    <property type="component" value="Unassembled WGS sequence"/>
</dbReference>
<dbReference type="EMBL" id="FOKG01000003">
    <property type="protein sequence ID" value="SFB02641.1"/>
    <property type="molecule type" value="Genomic_DNA"/>
</dbReference>
<keyword evidence="3" id="KW-1185">Reference proteome</keyword>
<accession>A0A1I0XNP8</accession>
<dbReference type="RefSeq" id="WP_218160304.1">
    <property type="nucleotide sequence ID" value="NZ_FOKG01000003.1"/>
</dbReference>
<feature type="chain" id="PRO_5038741271" evidence="1">
    <location>
        <begin position="27"/>
        <end position="134"/>
    </location>
</feature>
<feature type="non-terminal residue" evidence="2">
    <location>
        <position position="134"/>
    </location>
</feature>
<protein>
    <submittedName>
        <fullName evidence="2">Uncharacterized protein</fullName>
    </submittedName>
</protein>
<keyword evidence="1" id="KW-0732">Signal</keyword>
<evidence type="ECO:0000313" key="3">
    <source>
        <dbReference type="Proteomes" id="UP000243799"/>
    </source>
</evidence>
<dbReference type="AlphaFoldDB" id="A0A1I0XNP8"/>
<sequence>MHLLRLIALVAGVVLAVTACSSPEDAVGAEIVDPDEVTLGDTVVAFYLSPDSEVEKSGTEKRPAYLVLVQADGGTRLIETSGMNEPHIAWSERGLFFSDDTRDYILGKDGLARFGNEKSGLQQSAFALPGNQGF</sequence>
<proteinExistence type="predicted"/>
<evidence type="ECO:0000256" key="1">
    <source>
        <dbReference type="SAM" id="SignalP"/>
    </source>
</evidence>
<dbReference type="PROSITE" id="PS51257">
    <property type="entry name" value="PROKAR_LIPOPROTEIN"/>
    <property type="match status" value="1"/>
</dbReference>
<feature type="signal peptide" evidence="1">
    <location>
        <begin position="1"/>
        <end position="26"/>
    </location>
</feature>
<evidence type="ECO:0000313" key="2">
    <source>
        <dbReference type="EMBL" id="SFB02641.1"/>
    </source>
</evidence>